<evidence type="ECO:0000256" key="6">
    <source>
        <dbReference type="ARBA" id="ARBA00023242"/>
    </source>
</evidence>
<keyword evidence="5 9" id="KW-0694">RNA-binding</keyword>
<evidence type="ECO:0000256" key="2">
    <source>
        <dbReference type="ARBA" id="ARBA00018928"/>
    </source>
</evidence>
<dbReference type="OrthoDB" id="26399at2759"/>
<dbReference type="SUPFAM" id="SSF48371">
    <property type="entry name" value="ARM repeat"/>
    <property type="match status" value="1"/>
</dbReference>
<dbReference type="InterPro" id="IPR040017">
    <property type="entry name" value="XPOT"/>
</dbReference>
<dbReference type="InterPro" id="IPR011989">
    <property type="entry name" value="ARM-like"/>
</dbReference>
<dbReference type="PANTHER" id="PTHR15952:SF11">
    <property type="entry name" value="EXPORTIN-T"/>
    <property type="match status" value="1"/>
</dbReference>
<dbReference type="GO" id="GO:0071528">
    <property type="term" value="P:tRNA re-export from nucleus"/>
    <property type="evidence" value="ECO:0007669"/>
    <property type="project" value="UniProtKB-UniRule"/>
</dbReference>
<feature type="domain" description="Exportin-1/Importin-beta-like" evidence="11">
    <location>
        <begin position="58"/>
        <end position="137"/>
    </location>
</feature>
<accession>A0A9W6ZSL9</accession>
<comment type="function">
    <text evidence="9">tRNA nucleus export receptor which facilitates tRNA translocation across the nuclear pore complex.</text>
</comment>
<protein>
    <recommendedName>
        <fullName evidence="2 9">Exportin-T</fullName>
    </recommendedName>
    <alternativeName>
        <fullName evidence="7 9">Exportin(tRNA)</fullName>
    </alternativeName>
    <alternativeName>
        <fullName evidence="8 9">tRNA exportin</fullName>
    </alternativeName>
</protein>
<dbReference type="GO" id="GO:0000049">
    <property type="term" value="F:tRNA binding"/>
    <property type="evidence" value="ECO:0007669"/>
    <property type="project" value="UniProtKB-UniRule"/>
</dbReference>
<organism evidence="12 13">
    <name type="scientific">Triparma retinervis</name>
    <dbReference type="NCBI Taxonomy" id="2557542"/>
    <lineage>
        <taxon>Eukaryota</taxon>
        <taxon>Sar</taxon>
        <taxon>Stramenopiles</taxon>
        <taxon>Ochrophyta</taxon>
        <taxon>Bolidophyceae</taxon>
        <taxon>Parmales</taxon>
        <taxon>Triparmaceae</taxon>
        <taxon>Triparma</taxon>
    </lineage>
</organism>
<comment type="subcellular location">
    <subcellularLocation>
        <location evidence="1 9">Cytoplasm</location>
    </subcellularLocation>
    <subcellularLocation>
        <location evidence="9">Nucleus</location>
    </subcellularLocation>
    <text evidence="9">Shuttles between the nucleus and the cytoplasm.</text>
</comment>
<evidence type="ECO:0000256" key="8">
    <source>
        <dbReference type="ARBA" id="ARBA00032199"/>
    </source>
</evidence>
<dbReference type="Gene3D" id="1.25.10.10">
    <property type="entry name" value="Leucine-rich Repeat Variant"/>
    <property type="match status" value="1"/>
</dbReference>
<feature type="compositionally biased region" description="Acidic residues" evidence="10">
    <location>
        <begin position="304"/>
        <end position="313"/>
    </location>
</feature>
<dbReference type="InterPro" id="IPR016024">
    <property type="entry name" value="ARM-type_fold"/>
</dbReference>
<evidence type="ECO:0000256" key="3">
    <source>
        <dbReference type="ARBA" id="ARBA00022490"/>
    </source>
</evidence>
<comment type="caution">
    <text evidence="12">The sequence shown here is derived from an EMBL/GenBank/DDBJ whole genome shotgun (WGS) entry which is preliminary data.</text>
</comment>
<keyword evidence="6 9" id="KW-0539">Nucleus</keyword>
<dbReference type="InterPro" id="IPR013598">
    <property type="entry name" value="Exportin-1/Importin-b-like"/>
</dbReference>
<evidence type="ECO:0000256" key="7">
    <source>
        <dbReference type="ARBA" id="ARBA00029784"/>
    </source>
</evidence>
<evidence type="ECO:0000256" key="9">
    <source>
        <dbReference type="RuleBase" id="RU366037"/>
    </source>
</evidence>
<name>A0A9W6ZSL9_9STRA</name>
<reference evidence="12" key="1">
    <citation type="submission" date="2022-07" db="EMBL/GenBank/DDBJ databases">
        <title>Genome analysis of Parmales, a sister group of diatoms, reveals the evolutionary specialization of diatoms from phago-mixotrophs to photoautotrophs.</title>
        <authorList>
            <person name="Ban H."/>
            <person name="Sato S."/>
            <person name="Yoshikawa S."/>
            <person name="Kazumasa Y."/>
            <person name="Nakamura Y."/>
            <person name="Ichinomiya M."/>
            <person name="Saitoh K."/>
            <person name="Sato N."/>
            <person name="Blanc-Mathieu R."/>
            <person name="Endo H."/>
            <person name="Kuwata A."/>
            <person name="Ogata H."/>
        </authorList>
    </citation>
    <scope>NUCLEOTIDE SEQUENCE</scope>
</reference>
<evidence type="ECO:0000256" key="4">
    <source>
        <dbReference type="ARBA" id="ARBA00022555"/>
    </source>
</evidence>
<dbReference type="GO" id="GO:0016363">
    <property type="term" value="C:nuclear matrix"/>
    <property type="evidence" value="ECO:0007669"/>
    <property type="project" value="TreeGrafter"/>
</dbReference>
<dbReference type="EMBL" id="BRXZ01002134">
    <property type="protein sequence ID" value="GMH55210.1"/>
    <property type="molecule type" value="Genomic_DNA"/>
</dbReference>
<keyword evidence="3 9" id="KW-0963">Cytoplasm</keyword>
<feature type="non-terminal residue" evidence="12">
    <location>
        <position position="383"/>
    </location>
</feature>
<keyword evidence="9" id="KW-0813">Transport</keyword>
<evidence type="ECO:0000256" key="10">
    <source>
        <dbReference type="SAM" id="MobiDB-lite"/>
    </source>
</evidence>
<evidence type="ECO:0000256" key="5">
    <source>
        <dbReference type="ARBA" id="ARBA00022884"/>
    </source>
</evidence>
<dbReference type="Pfam" id="PF08389">
    <property type="entry name" value="Xpo1"/>
    <property type="match status" value="1"/>
</dbReference>
<feature type="region of interest" description="Disordered" evidence="10">
    <location>
        <begin position="285"/>
        <end position="314"/>
    </location>
</feature>
<evidence type="ECO:0000256" key="1">
    <source>
        <dbReference type="ARBA" id="ARBA00004496"/>
    </source>
</evidence>
<keyword evidence="4 9" id="KW-0820">tRNA-binding</keyword>
<gene>
    <name evidence="12" type="ORF">TrRE_jg1000</name>
</gene>
<evidence type="ECO:0000313" key="13">
    <source>
        <dbReference type="Proteomes" id="UP001165082"/>
    </source>
</evidence>
<comment type="similarity">
    <text evidence="9">Belongs to the exportin family.</text>
</comment>
<dbReference type="Proteomes" id="UP001165082">
    <property type="component" value="Unassembled WGS sequence"/>
</dbReference>
<dbReference type="GO" id="GO:0005643">
    <property type="term" value="C:nuclear pore"/>
    <property type="evidence" value="ECO:0007669"/>
    <property type="project" value="TreeGrafter"/>
</dbReference>
<keyword evidence="13" id="KW-1185">Reference proteome</keyword>
<dbReference type="GO" id="GO:0005737">
    <property type="term" value="C:cytoplasm"/>
    <property type="evidence" value="ECO:0007669"/>
    <property type="project" value="UniProtKB-SubCell"/>
</dbReference>
<evidence type="ECO:0000259" key="11">
    <source>
        <dbReference type="Pfam" id="PF08389"/>
    </source>
</evidence>
<dbReference type="AlphaFoldDB" id="A0A9W6ZSL9"/>
<proteinExistence type="inferred from homology"/>
<dbReference type="GO" id="GO:0031267">
    <property type="term" value="F:small GTPase binding"/>
    <property type="evidence" value="ECO:0007669"/>
    <property type="project" value="InterPro"/>
</dbReference>
<dbReference type="PANTHER" id="PTHR15952">
    <property type="entry name" value="EXPORTIN-T/LOS1"/>
    <property type="match status" value="1"/>
</dbReference>
<sequence>MSHPELFLRVLGALVDEVVDFSADLSREDVQRNSIIKDSMRGISPSNPSAPAPETTVMPRIFGSMVEIIRLASTCNAQNSDCSSSSASLAVLSFSTMKLYVSWVDINLIMHENVINAIFGSLTSRQGGVAEAAADCVLEIVNKGMDELMKLQLLQQLNLFEVLSTMSSSSLVLEIKLGEIVNAVGVQLLALFDNQPSVAAGFLQQWLQLTVKVLCHNSIEVSSQVFPCLSRFTMSLGKQRGFGGGGTDPANDLKAFLPTYLSCLYRQMQYPAGHVFEQGGAGASQGGGITRTSSIPSQIPGLGEGEDDSDDEETYRNSLRKMYSKIVRWHPDTTLEFVGMALSRLPAPLSSAPFPPCEAALRLLFHFQEGLSSKGGKLIGGGG</sequence>
<evidence type="ECO:0000313" key="12">
    <source>
        <dbReference type="EMBL" id="GMH55210.1"/>
    </source>
</evidence>